<evidence type="ECO:0000256" key="3">
    <source>
        <dbReference type="ARBA" id="ARBA00022806"/>
    </source>
</evidence>
<sequence length="139" mass="15965">MINRDTLVISNPGTGKTTLISNEVINLIKEGVKPEKILCITFTNNAVGELQKSIDRLLIDNKIKNVTAYDVNIYTFHALAFQELFQSKAEKNIVSYNIARYLIYKKLRDLEAFNYGREYVIEDIVPKLENAIRYIKSFG</sequence>
<evidence type="ECO:0000313" key="6">
    <source>
        <dbReference type="EMBL" id="NOL60290.1"/>
    </source>
</evidence>
<dbReference type="InterPro" id="IPR000212">
    <property type="entry name" value="DNA_helicase_UvrD/REP"/>
</dbReference>
<dbReference type="AlphaFoldDB" id="A0A7K4FML2"/>
<gene>
    <name evidence="6" type="ORF">HLB00_05515</name>
</gene>
<evidence type="ECO:0000313" key="7">
    <source>
        <dbReference type="Proteomes" id="UP000546917"/>
    </source>
</evidence>
<dbReference type="InterPro" id="IPR027417">
    <property type="entry name" value="P-loop_NTPase"/>
</dbReference>
<dbReference type="PANTHER" id="PTHR11070">
    <property type="entry name" value="UVRD / RECB / PCRA DNA HELICASE FAMILY MEMBER"/>
    <property type="match status" value="1"/>
</dbReference>
<dbReference type="PANTHER" id="PTHR11070:SF2">
    <property type="entry name" value="ATP-DEPENDENT DNA HELICASE SRS2"/>
    <property type="match status" value="1"/>
</dbReference>
<dbReference type="Gene3D" id="3.40.50.300">
    <property type="entry name" value="P-loop containing nucleotide triphosphate hydrolases"/>
    <property type="match status" value="1"/>
</dbReference>
<dbReference type="GO" id="GO:0043138">
    <property type="term" value="F:3'-5' DNA helicase activity"/>
    <property type="evidence" value="ECO:0007669"/>
    <property type="project" value="TreeGrafter"/>
</dbReference>
<name>A0A7K4FML2_9ARCH</name>
<dbReference type="Proteomes" id="UP000546917">
    <property type="component" value="Unassembled WGS sequence"/>
</dbReference>
<organism evidence="6 7">
    <name type="scientific">Ferroplasma acidiphilum</name>
    <dbReference type="NCBI Taxonomy" id="74969"/>
    <lineage>
        <taxon>Archaea</taxon>
        <taxon>Methanobacteriati</taxon>
        <taxon>Thermoplasmatota</taxon>
        <taxon>Thermoplasmata</taxon>
        <taxon>Thermoplasmatales</taxon>
        <taxon>Ferroplasmaceae</taxon>
        <taxon>Ferroplasma</taxon>
    </lineage>
</organism>
<keyword evidence="2" id="KW-0378">Hydrolase</keyword>
<evidence type="ECO:0000256" key="2">
    <source>
        <dbReference type="ARBA" id="ARBA00022801"/>
    </source>
</evidence>
<feature type="domain" description="UvrD-like helicase ATP-binding" evidence="5">
    <location>
        <begin position="3"/>
        <end position="96"/>
    </location>
</feature>
<keyword evidence="3 6" id="KW-0347">Helicase</keyword>
<evidence type="ECO:0000259" key="5">
    <source>
        <dbReference type="Pfam" id="PF00580"/>
    </source>
</evidence>
<dbReference type="Pfam" id="PF00580">
    <property type="entry name" value="UvrD-helicase"/>
    <property type="match status" value="1"/>
</dbReference>
<dbReference type="GO" id="GO:0000725">
    <property type="term" value="P:recombinational repair"/>
    <property type="evidence" value="ECO:0007669"/>
    <property type="project" value="TreeGrafter"/>
</dbReference>
<protein>
    <submittedName>
        <fullName evidence="6">UvrD-helicase domain-containing protein</fullName>
    </submittedName>
</protein>
<proteinExistence type="predicted"/>
<dbReference type="InterPro" id="IPR014016">
    <property type="entry name" value="UvrD-like_ATP-bd"/>
</dbReference>
<comment type="caution">
    <text evidence="6">The sequence shown here is derived from an EMBL/GenBank/DDBJ whole genome shotgun (WGS) entry which is preliminary data.</text>
</comment>
<dbReference type="EMBL" id="JABGBP010000184">
    <property type="protein sequence ID" value="NOL60290.1"/>
    <property type="molecule type" value="Genomic_DNA"/>
</dbReference>
<dbReference type="RefSeq" id="WP_171481648.1">
    <property type="nucleotide sequence ID" value="NZ_JABGBP010000184.1"/>
</dbReference>
<dbReference type="GO" id="GO:0005524">
    <property type="term" value="F:ATP binding"/>
    <property type="evidence" value="ECO:0007669"/>
    <property type="project" value="UniProtKB-KW"/>
</dbReference>
<accession>A0A7K4FML2</accession>
<dbReference type="GO" id="GO:0016787">
    <property type="term" value="F:hydrolase activity"/>
    <property type="evidence" value="ECO:0007669"/>
    <property type="project" value="UniProtKB-KW"/>
</dbReference>
<evidence type="ECO:0000256" key="1">
    <source>
        <dbReference type="ARBA" id="ARBA00022741"/>
    </source>
</evidence>
<keyword evidence="4" id="KW-0067">ATP-binding</keyword>
<feature type="non-terminal residue" evidence="6">
    <location>
        <position position="139"/>
    </location>
</feature>
<keyword evidence="1" id="KW-0547">Nucleotide-binding</keyword>
<evidence type="ECO:0000256" key="4">
    <source>
        <dbReference type="ARBA" id="ARBA00022840"/>
    </source>
</evidence>
<reference evidence="6 7" key="1">
    <citation type="submission" date="2020-05" db="EMBL/GenBank/DDBJ databases">
        <authorList>
            <person name="Zhang R."/>
        </authorList>
    </citation>
    <scope>NUCLEOTIDE SEQUENCE [LARGE SCALE GENOMIC DNA]</scope>
    <source>
        <strain evidence="6 7">DSM 28986</strain>
    </source>
</reference>
<dbReference type="GO" id="GO:0003677">
    <property type="term" value="F:DNA binding"/>
    <property type="evidence" value="ECO:0007669"/>
    <property type="project" value="InterPro"/>
</dbReference>
<dbReference type="SUPFAM" id="SSF52540">
    <property type="entry name" value="P-loop containing nucleoside triphosphate hydrolases"/>
    <property type="match status" value="1"/>
</dbReference>